<sequence length="292" mass="32118">MTPRNDAVRGGIGKPQSPDVREAPATLRSHQQTDVFPTPRNSAHVPRMGTTSTAASAQRVVTVSEKRKSARRFLVNGQSYTVARKLGKGGSGRVYEVISTTNKVCAFKTIPLNNLDERGKTQIRNEVRLLESLTTTDRVVRLKDWTIDEAKQALYIASPGGILPSTSDQVADSKQVMELGQVDLDHIIKDRYESGAKLDVAFARYYWLEILECVSLIHSLDIVHSDLKPANFVLINGILKLVDFGIANAIADDTINIYTDHQSGTPNYMAPETLKALSMPASTQQGLSRTCH</sequence>
<gene>
    <name evidence="10" type="primary">MPS1</name>
    <name evidence="10" type="ORF">N0V84_005811</name>
</gene>
<keyword evidence="11" id="KW-1185">Reference proteome</keyword>
<evidence type="ECO:0000256" key="2">
    <source>
        <dbReference type="ARBA" id="ARBA00022679"/>
    </source>
</evidence>
<dbReference type="InterPro" id="IPR000719">
    <property type="entry name" value="Prot_kinase_dom"/>
</dbReference>
<dbReference type="GO" id="GO:0005524">
    <property type="term" value="F:ATP binding"/>
    <property type="evidence" value="ECO:0007669"/>
    <property type="project" value="UniProtKB-UniRule"/>
</dbReference>
<dbReference type="InterPro" id="IPR011009">
    <property type="entry name" value="Kinase-like_dom_sf"/>
</dbReference>
<evidence type="ECO:0000256" key="1">
    <source>
        <dbReference type="ARBA" id="ARBA00022527"/>
    </source>
</evidence>
<proteinExistence type="inferred from homology"/>
<feature type="binding site" evidence="6">
    <location>
        <position position="108"/>
    </location>
    <ligand>
        <name>ATP</name>
        <dbReference type="ChEBI" id="CHEBI:30616"/>
    </ligand>
</feature>
<dbReference type="GO" id="GO:0000776">
    <property type="term" value="C:kinetochore"/>
    <property type="evidence" value="ECO:0007669"/>
    <property type="project" value="TreeGrafter"/>
</dbReference>
<dbReference type="Pfam" id="PF00069">
    <property type="entry name" value="Pkinase"/>
    <property type="match status" value="1"/>
</dbReference>
<evidence type="ECO:0000256" key="4">
    <source>
        <dbReference type="ARBA" id="ARBA00022777"/>
    </source>
</evidence>
<dbReference type="GO" id="GO:0007094">
    <property type="term" value="P:mitotic spindle assembly checkpoint signaling"/>
    <property type="evidence" value="ECO:0007669"/>
    <property type="project" value="TreeGrafter"/>
</dbReference>
<dbReference type="Proteomes" id="UP001140502">
    <property type="component" value="Unassembled WGS sequence"/>
</dbReference>
<feature type="domain" description="Protein kinase" evidence="9">
    <location>
        <begin position="80"/>
        <end position="292"/>
    </location>
</feature>
<evidence type="ECO:0000256" key="8">
    <source>
        <dbReference type="SAM" id="MobiDB-lite"/>
    </source>
</evidence>
<dbReference type="PROSITE" id="PS50011">
    <property type="entry name" value="PROTEIN_KINASE_DOM"/>
    <property type="match status" value="1"/>
</dbReference>
<evidence type="ECO:0000256" key="7">
    <source>
        <dbReference type="RuleBase" id="RU000304"/>
    </source>
</evidence>
<feature type="compositionally biased region" description="Polar residues" evidence="8">
    <location>
        <begin position="28"/>
        <end position="41"/>
    </location>
</feature>
<protein>
    <submittedName>
        <fullName evidence="10">Serine/threonine kinase mps1</fullName>
        <ecNumber evidence="10">2.7.12.1</ecNumber>
    </submittedName>
</protein>
<comment type="similarity">
    <text evidence="7">Belongs to the protein kinase superfamily.</text>
</comment>
<accession>A0A9W9BNP3</accession>
<dbReference type="SMART" id="SM00220">
    <property type="entry name" value="S_TKc"/>
    <property type="match status" value="1"/>
</dbReference>
<dbReference type="FunFam" id="3.30.200.20:FF:000131">
    <property type="entry name" value="Dual specificity protein kinase TTK"/>
    <property type="match status" value="1"/>
</dbReference>
<dbReference type="PROSITE" id="PS00107">
    <property type="entry name" value="PROTEIN_KINASE_ATP"/>
    <property type="match status" value="1"/>
</dbReference>
<dbReference type="Gene3D" id="3.30.200.20">
    <property type="entry name" value="Phosphorylase Kinase, domain 1"/>
    <property type="match status" value="1"/>
</dbReference>
<dbReference type="GO" id="GO:0007059">
    <property type="term" value="P:chromosome segregation"/>
    <property type="evidence" value="ECO:0007669"/>
    <property type="project" value="TreeGrafter"/>
</dbReference>
<comment type="caution">
    <text evidence="10">The sequence shown here is derived from an EMBL/GenBank/DDBJ whole genome shotgun (WGS) entry which is preliminary data.</text>
</comment>
<keyword evidence="4 10" id="KW-0418">Kinase</keyword>
<name>A0A9W9BNP3_9HYPO</name>
<dbReference type="SUPFAM" id="SSF56112">
    <property type="entry name" value="Protein kinase-like (PK-like)"/>
    <property type="match status" value="1"/>
</dbReference>
<keyword evidence="2 10" id="KW-0808">Transferase</keyword>
<dbReference type="InterPro" id="IPR008271">
    <property type="entry name" value="Ser/Thr_kinase_AS"/>
</dbReference>
<dbReference type="GO" id="GO:0004712">
    <property type="term" value="F:protein serine/threonine/tyrosine kinase activity"/>
    <property type="evidence" value="ECO:0007669"/>
    <property type="project" value="UniProtKB-EC"/>
</dbReference>
<evidence type="ECO:0000256" key="6">
    <source>
        <dbReference type="PROSITE-ProRule" id="PRU10141"/>
    </source>
</evidence>
<dbReference type="EC" id="2.7.12.1" evidence="10"/>
<dbReference type="PANTHER" id="PTHR22974">
    <property type="entry name" value="MIXED LINEAGE PROTEIN KINASE"/>
    <property type="match status" value="1"/>
</dbReference>
<dbReference type="PANTHER" id="PTHR22974:SF21">
    <property type="entry name" value="DUAL SPECIFICITY PROTEIN KINASE TTK"/>
    <property type="match status" value="1"/>
</dbReference>
<dbReference type="EMBL" id="JAPEUR010000107">
    <property type="protein sequence ID" value="KAJ4320525.1"/>
    <property type="molecule type" value="Genomic_DNA"/>
</dbReference>
<dbReference type="OrthoDB" id="20524at2759"/>
<dbReference type="GO" id="GO:0004674">
    <property type="term" value="F:protein serine/threonine kinase activity"/>
    <property type="evidence" value="ECO:0007669"/>
    <property type="project" value="UniProtKB-KW"/>
</dbReference>
<evidence type="ECO:0000256" key="5">
    <source>
        <dbReference type="ARBA" id="ARBA00022840"/>
    </source>
</evidence>
<dbReference type="AlphaFoldDB" id="A0A9W9BNP3"/>
<feature type="region of interest" description="Disordered" evidence="8">
    <location>
        <begin position="1"/>
        <end position="62"/>
    </location>
</feature>
<keyword evidence="1 7" id="KW-0723">Serine/threonine-protein kinase</keyword>
<keyword evidence="3 6" id="KW-0547">Nucleotide-binding</keyword>
<dbReference type="Gene3D" id="1.10.510.10">
    <property type="entry name" value="Transferase(Phosphotransferase) domain 1"/>
    <property type="match status" value="1"/>
</dbReference>
<dbReference type="InterPro" id="IPR017441">
    <property type="entry name" value="Protein_kinase_ATP_BS"/>
</dbReference>
<dbReference type="PROSITE" id="PS00108">
    <property type="entry name" value="PROTEIN_KINASE_ST"/>
    <property type="match status" value="1"/>
</dbReference>
<evidence type="ECO:0000313" key="10">
    <source>
        <dbReference type="EMBL" id="KAJ4320525.1"/>
    </source>
</evidence>
<evidence type="ECO:0000256" key="3">
    <source>
        <dbReference type="ARBA" id="ARBA00022741"/>
    </source>
</evidence>
<keyword evidence="5 6" id="KW-0067">ATP-binding</keyword>
<dbReference type="GO" id="GO:0033316">
    <property type="term" value="P:meiotic spindle assembly checkpoint signaling"/>
    <property type="evidence" value="ECO:0007669"/>
    <property type="project" value="TreeGrafter"/>
</dbReference>
<evidence type="ECO:0000313" key="11">
    <source>
        <dbReference type="Proteomes" id="UP001140502"/>
    </source>
</evidence>
<reference evidence="10" key="1">
    <citation type="submission" date="2022-10" db="EMBL/GenBank/DDBJ databases">
        <title>Tapping the CABI collections for fungal endophytes: first genome assemblies for Collariella, Neodidymelliopsis, Ascochyta clinopodiicola, Didymella pomorum, Didymosphaeria variabile, Neocosmospora piperis and Neocucurbitaria cava.</title>
        <authorList>
            <person name="Hill R."/>
        </authorList>
    </citation>
    <scope>NUCLEOTIDE SEQUENCE</scope>
    <source>
        <strain evidence="10">IMI 366586</strain>
    </source>
</reference>
<organism evidence="10 11">
    <name type="scientific">Fusarium piperis</name>
    <dbReference type="NCBI Taxonomy" id="1435070"/>
    <lineage>
        <taxon>Eukaryota</taxon>
        <taxon>Fungi</taxon>
        <taxon>Dikarya</taxon>
        <taxon>Ascomycota</taxon>
        <taxon>Pezizomycotina</taxon>
        <taxon>Sordariomycetes</taxon>
        <taxon>Hypocreomycetidae</taxon>
        <taxon>Hypocreales</taxon>
        <taxon>Nectriaceae</taxon>
        <taxon>Fusarium</taxon>
        <taxon>Fusarium solani species complex</taxon>
    </lineage>
</organism>
<evidence type="ECO:0000259" key="9">
    <source>
        <dbReference type="PROSITE" id="PS50011"/>
    </source>
</evidence>
<feature type="compositionally biased region" description="Polar residues" evidence="8">
    <location>
        <begin position="49"/>
        <end position="61"/>
    </location>
</feature>
<dbReference type="GO" id="GO:0034501">
    <property type="term" value="P:protein localization to kinetochore"/>
    <property type="evidence" value="ECO:0007669"/>
    <property type="project" value="TreeGrafter"/>
</dbReference>
<dbReference type="GO" id="GO:0005634">
    <property type="term" value="C:nucleus"/>
    <property type="evidence" value="ECO:0007669"/>
    <property type="project" value="TreeGrafter"/>
</dbReference>